<dbReference type="PANTHER" id="PTHR43060:SF17">
    <property type="entry name" value="L-THREONATE DEHYDROGENASE"/>
    <property type="match status" value="1"/>
</dbReference>
<evidence type="ECO:0000313" key="4">
    <source>
        <dbReference type="Proteomes" id="UP000325902"/>
    </source>
</evidence>
<evidence type="ECO:0000259" key="1">
    <source>
        <dbReference type="Pfam" id="PF03446"/>
    </source>
</evidence>
<gene>
    <name evidence="3" type="primary">ygbJ</name>
    <name evidence="3" type="ORF">DBV05_g10228</name>
</gene>
<dbReference type="GO" id="GO:0016491">
    <property type="term" value="F:oxidoreductase activity"/>
    <property type="evidence" value="ECO:0007669"/>
    <property type="project" value="InterPro"/>
</dbReference>
<dbReference type="SUPFAM" id="SSF48179">
    <property type="entry name" value="6-phosphogluconate dehydrogenase C-terminal domain-like"/>
    <property type="match status" value="2"/>
</dbReference>
<dbReference type="Pfam" id="PF14833">
    <property type="entry name" value="NAD_binding_11"/>
    <property type="match status" value="1"/>
</dbReference>
<protein>
    <submittedName>
        <fullName evidence="3">Putative oxidoreductase YgbJ</fullName>
    </submittedName>
</protein>
<dbReference type="InterPro" id="IPR006115">
    <property type="entry name" value="6PGDH_NADP-bd"/>
</dbReference>
<proteinExistence type="predicted"/>
<organism evidence="3 4">
    <name type="scientific">Lasiodiplodia theobromae</name>
    <dbReference type="NCBI Taxonomy" id="45133"/>
    <lineage>
        <taxon>Eukaryota</taxon>
        <taxon>Fungi</taxon>
        <taxon>Dikarya</taxon>
        <taxon>Ascomycota</taxon>
        <taxon>Pezizomycotina</taxon>
        <taxon>Dothideomycetes</taxon>
        <taxon>Dothideomycetes incertae sedis</taxon>
        <taxon>Botryosphaeriales</taxon>
        <taxon>Botryosphaeriaceae</taxon>
        <taxon>Lasiodiplodia</taxon>
    </lineage>
</organism>
<feature type="domain" description="6-phosphogluconate dehydrogenase NADP-binding" evidence="1">
    <location>
        <begin position="7"/>
        <end position="163"/>
    </location>
</feature>
<dbReference type="SUPFAM" id="SSF51735">
    <property type="entry name" value="NAD(P)-binding Rossmann-fold domains"/>
    <property type="match status" value="1"/>
</dbReference>
<dbReference type="PROSITE" id="PS00895">
    <property type="entry name" value="3_HYDROXYISOBUT_DH"/>
    <property type="match status" value="1"/>
</dbReference>
<dbReference type="InterPro" id="IPR029154">
    <property type="entry name" value="HIBADH-like_NADP-bd"/>
</dbReference>
<feature type="domain" description="3-hydroxyisobutyrate dehydrogenase-like NAD-binding" evidence="2">
    <location>
        <begin position="175"/>
        <end position="296"/>
    </location>
</feature>
<dbReference type="GO" id="GO:0051287">
    <property type="term" value="F:NAD binding"/>
    <property type="evidence" value="ECO:0007669"/>
    <property type="project" value="InterPro"/>
</dbReference>
<dbReference type="InterPro" id="IPR013328">
    <property type="entry name" value="6PGD_dom2"/>
</dbReference>
<dbReference type="AlphaFoldDB" id="A0A5N5D0C2"/>
<dbReference type="Gene3D" id="3.40.50.720">
    <property type="entry name" value="NAD(P)-binding Rossmann-like Domain"/>
    <property type="match status" value="1"/>
</dbReference>
<evidence type="ECO:0000259" key="2">
    <source>
        <dbReference type="Pfam" id="PF14833"/>
    </source>
</evidence>
<dbReference type="Proteomes" id="UP000325902">
    <property type="component" value="Unassembled WGS sequence"/>
</dbReference>
<dbReference type="InterPro" id="IPR002204">
    <property type="entry name" value="3-OH-isobutyrate_DH-rel_CS"/>
</dbReference>
<comment type="caution">
    <text evidence="3">The sequence shown here is derived from an EMBL/GenBank/DDBJ whole genome shotgun (WGS) entry which is preliminary data.</text>
</comment>
<accession>A0A5N5D0C2</accession>
<keyword evidence="4" id="KW-1185">Reference proteome</keyword>
<dbReference type="InterPro" id="IPR008927">
    <property type="entry name" value="6-PGluconate_DH-like_C_sf"/>
</dbReference>
<dbReference type="PANTHER" id="PTHR43060">
    <property type="entry name" value="3-HYDROXYISOBUTYRATE DEHYDROGENASE-LIKE 1, MITOCHONDRIAL-RELATED"/>
    <property type="match status" value="1"/>
</dbReference>
<name>A0A5N5D0C2_9PEZI</name>
<evidence type="ECO:0000313" key="3">
    <source>
        <dbReference type="EMBL" id="KAB2571093.1"/>
    </source>
</evidence>
<dbReference type="Pfam" id="PF03446">
    <property type="entry name" value="NAD_binding_2"/>
    <property type="match status" value="1"/>
</dbReference>
<dbReference type="InterPro" id="IPR036291">
    <property type="entry name" value="NAD(P)-bd_dom_sf"/>
</dbReference>
<reference evidence="3 4" key="1">
    <citation type="journal article" date="2019" name="Sci. Rep.">
        <title>A multi-omics analysis of the grapevine pathogen Lasiodiplodia theobromae reveals that temperature affects the expression of virulence- and pathogenicity-related genes.</title>
        <authorList>
            <person name="Felix C."/>
            <person name="Meneses R."/>
            <person name="Goncalves M.F.M."/>
            <person name="Tilleman L."/>
            <person name="Duarte A.S."/>
            <person name="Jorrin-Novo J.V."/>
            <person name="Van de Peer Y."/>
            <person name="Deforce D."/>
            <person name="Van Nieuwerburgh F."/>
            <person name="Esteves A.C."/>
            <person name="Alves A."/>
        </authorList>
    </citation>
    <scope>NUCLEOTIDE SEQUENCE [LARGE SCALE GENOMIC DNA]</scope>
    <source>
        <strain evidence="3 4">LA-SOL3</strain>
    </source>
</reference>
<dbReference type="OrthoDB" id="48988at2759"/>
<dbReference type="GO" id="GO:0050661">
    <property type="term" value="F:NADP binding"/>
    <property type="evidence" value="ECO:0007669"/>
    <property type="project" value="InterPro"/>
</dbReference>
<dbReference type="Gene3D" id="1.10.1040.10">
    <property type="entry name" value="N-(1-d-carboxylethyl)-l-norvaline Dehydrogenase, domain 2"/>
    <property type="match status" value="2"/>
</dbReference>
<dbReference type="EMBL" id="VCHE01000111">
    <property type="protein sequence ID" value="KAB2571093.1"/>
    <property type="molecule type" value="Genomic_DNA"/>
</dbReference>
<sequence length="445" mass="47100">MSEKPIVGFVGLGAMGFGMAANLVKQGYQVKGFDVFPKSVERFQQQGGIAATSLADSAANAAFHVLMVASADQAQSALFGEGDSIVKALPQGATLLLCSTVPSAYAQSVEKQLADIGRSDIFFVDAPVSGGAKRAADGTLTIMVGASDAATEKARWLLEEMSDPKGLYIVPGGVGQGSNMKMVHQVLAAIQILLASEAHGFAARLGLDAKEVYDAICKSPEWFWMYENRVPRTLAEDYTPPVSALTIILKDAGIITSIARLVNFPTPLSSAAEQVYLIGLNEGRGSLDDAAMVRTYFPDPVSTVKPESNGASSPSNSEKLDLVFKLLRGVLLLAAAEAISFAHYLKLDLHQFYDLASGAAGASIAFRERGAEMIELLTGKKVAGAREGLQPLDVKQIREDLAEAINAGRKLYCPVPLAGAALNLLATAQRVAGDQKEKSYFGLLQ</sequence>